<feature type="transmembrane region" description="Helical" evidence="6">
    <location>
        <begin position="37"/>
        <end position="63"/>
    </location>
</feature>
<dbReference type="RefSeq" id="WP_020935666.1">
    <property type="nucleotide sequence ID" value="NC_021915.1"/>
</dbReference>
<dbReference type="Proteomes" id="UP000015388">
    <property type="component" value="Chromosome"/>
</dbReference>
<comment type="similarity">
    <text evidence="2 6">Belongs to the 4-toluene sulfonate uptake permease (TSUP) (TC 2.A.102) family.</text>
</comment>
<dbReference type="EMBL" id="CP003924">
    <property type="protein sequence ID" value="AGS35734.1"/>
    <property type="molecule type" value="Genomic_DNA"/>
</dbReference>
<protein>
    <recommendedName>
        <fullName evidence="6">Probable membrane transporter protein</fullName>
    </recommendedName>
</protein>
<name>S5SWW8_9CORY</name>
<keyword evidence="6" id="KW-1003">Cell membrane</keyword>
<dbReference type="PATRIC" id="fig|1224163.3.peg.2282"/>
<evidence type="ECO:0000256" key="1">
    <source>
        <dbReference type="ARBA" id="ARBA00004141"/>
    </source>
</evidence>
<dbReference type="AlphaFoldDB" id="S5SWW8"/>
<dbReference type="KEGG" id="cmd:B841_11310"/>
<reference evidence="7 8" key="1">
    <citation type="submission" date="2012-11" db="EMBL/GenBank/DDBJ databases">
        <title>The complete genome sequence of Corynebacterium maris Coryn-1 (=DSM 45190).</title>
        <authorList>
            <person name="Schaffert L."/>
            <person name="Albersmeier A."/>
            <person name="Kalinowski J."/>
            <person name="Ruckert C."/>
        </authorList>
    </citation>
    <scope>NUCLEOTIDE SEQUENCE [LARGE SCALE GENOMIC DNA]</scope>
    <source>
        <strain evidence="8">Coryn-1</strain>
    </source>
</reference>
<keyword evidence="8" id="KW-1185">Reference proteome</keyword>
<evidence type="ECO:0000313" key="7">
    <source>
        <dbReference type="EMBL" id="AGS35734.1"/>
    </source>
</evidence>
<dbReference type="PANTHER" id="PTHR43701">
    <property type="entry name" value="MEMBRANE TRANSPORTER PROTEIN MJ0441-RELATED"/>
    <property type="match status" value="1"/>
</dbReference>
<dbReference type="InterPro" id="IPR002781">
    <property type="entry name" value="TM_pro_TauE-like"/>
</dbReference>
<dbReference type="Pfam" id="PF01925">
    <property type="entry name" value="TauE"/>
    <property type="match status" value="1"/>
</dbReference>
<dbReference type="GO" id="GO:0005886">
    <property type="term" value="C:plasma membrane"/>
    <property type="evidence" value="ECO:0007669"/>
    <property type="project" value="UniProtKB-SubCell"/>
</dbReference>
<sequence length="305" mass="31485">MQFPSLLLIAFAGFAAQLVDGGLGMGFGATSMTILTTWAMLAPATASAVVNTAQLGTTLVSGFSHWRFGNVNWRIVFTIGIPGAIASFVGATFLANLSLSAATPLTATILAGIGLYLLIRFSRGQVQRTMNATPHSAGLLGGLGLVGGFISATGGAGWGPVTTSALLTDGRMEPRRVVGTVNTAEVLVTVAAVTGFVFGLWDELVANLTITLALLIGGVLGAPIAAWAVSRMNSTLLGGAVGTLLLVLNVPKILPYLGVDDGQWLTVIRVVLLVVGLVVSIVGARRAKANRQRLREHPDMITDPA</sequence>
<organism evidence="7 8">
    <name type="scientific">Corynebacterium maris DSM 45190</name>
    <dbReference type="NCBI Taxonomy" id="1224163"/>
    <lineage>
        <taxon>Bacteria</taxon>
        <taxon>Bacillati</taxon>
        <taxon>Actinomycetota</taxon>
        <taxon>Actinomycetes</taxon>
        <taxon>Mycobacteriales</taxon>
        <taxon>Corynebacteriaceae</taxon>
        <taxon>Corynebacterium</taxon>
    </lineage>
</organism>
<gene>
    <name evidence="7" type="ORF">B841_11310</name>
</gene>
<evidence type="ECO:0000256" key="2">
    <source>
        <dbReference type="ARBA" id="ARBA00009142"/>
    </source>
</evidence>
<feature type="transmembrane region" description="Helical" evidence="6">
    <location>
        <begin position="264"/>
        <end position="284"/>
    </location>
</feature>
<comment type="subcellular location">
    <subcellularLocation>
        <location evidence="6">Cell membrane</location>
        <topology evidence="6">Multi-pass membrane protein</topology>
    </subcellularLocation>
    <subcellularLocation>
        <location evidence="1">Membrane</location>
        <topology evidence="1">Multi-pass membrane protein</topology>
    </subcellularLocation>
</comment>
<dbReference type="eggNOG" id="COG0730">
    <property type="taxonomic scope" value="Bacteria"/>
</dbReference>
<evidence type="ECO:0000256" key="3">
    <source>
        <dbReference type="ARBA" id="ARBA00022692"/>
    </source>
</evidence>
<accession>S5SWW8</accession>
<feature type="transmembrane region" description="Helical" evidence="6">
    <location>
        <begin position="75"/>
        <end position="95"/>
    </location>
</feature>
<keyword evidence="5 6" id="KW-0472">Membrane</keyword>
<dbReference type="HOGENOM" id="CLU_059164_1_0_11"/>
<feature type="transmembrane region" description="Helical" evidence="6">
    <location>
        <begin position="101"/>
        <end position="119"/>
    </location>
</feature>
<feature type="transmembrane region" description="Helical" evidence="6">
    <location>
        <begin position="204"/>
        <end position="229"/>
    </location>
</feature>
<proteinExistence type="inferred from homology"/>
<feature type="transmembrane region" description="Helical" evidence="6">
    <location>
        <begin position="177"/>
        <end position="198"/>
    </location>
</feature>
<dbReference type="InterPro" id="IPR051598">
    <property type="entry name" value="TSUP/Inactive_protease-like"/>
</dbReference>
<keyword evidence="3 6" id="KW-0812">Transmembrane</keyword>
<dbReference type="STRING" id="1224163.B841_11310"/>
<keyword evidence="4 6" id="KW-1133">Transmembrane helix</keyword>
<evidence type="ECO:0000256" key="5">
    <source>
        <dbReference type="ARBA" id="ARBA00023136"/>
    </source>
</evidence>
<feature type="transmembrane region" description="Helical" evidence="6">
    <location>
        <begin position="236"/>
        <end position="258"/>
    </location>
</feature>
<evidence type="ECO:0000313" key="8">
    <source>
        <dbReference type="Proteomes" id="UP000015388"/>
    </source>
</evidence>
<dbReference type="OrthoDB" id="45564at2"/>
<dbReference type="PANTHER" id="PTHR43701:SF12">
    <property type="entry name" value="MEMBRANE TRANSPORTER PROTEIN YTNM-RELATED"/>
    <property type="match status" value="1"/>
</dbReference>
<evidence type="ECO:0000256" key="4">
    <source>
        <dbReference type="ARBA" id="ARBA00022989"/>
    </source>
</evidence>
<evidence type="ECO:0000256" key="6">
    <source>
        <dbReference type="RuleBase" id="RU363041"/>
    </source>
</evidence>